<evidence type="ECO:0000313" key="5">
    <source>
        <dbReference type="Proteomes" id="UP000683360"/>
    </source>
</evidence>
<dbReference type="PROSITE" id="PS50297">
    <property type="entry name" value="ANK_REP_REGION"/>
    <property type="match status" value="3"/>
</dbReference>
<dbReference type="Pfam" id="PF12796">
    <property type="entry name" value="Ank_2"/>
    <property type="match status" value="1"/>
</dbReference>
<keyword evidence="1" id="KW-0677">Repeat</keyword>
<comment type="caution">
    <text evidence="4">The sequence shown here is derived from an EMBL/GenBank/DDBJ whole genome shotgun (WGS) entry which is preliminary data.</text>
</comment>
<evidence type="ECO:0000313" key="4">
    <source>
        <dbReference type="EMBL" id="CAG2257184.1"/>
    </source>
</evidence>
<gene>
    <name evidence="4" type="ORF">MEDL_68502</name>
</gene>
<proteinExistence type="predicted"/>
<name>A0A8S3VRX7_MYTED</name>
<dbReference type="InterPro" id="IPR002110">
    <property type="entry name" value="Ankyrin_rpt"/>
</dbReference>
<dbReference type="EMBL" id="CAJPWZ010003321">
    <property type="protein sequence ID" value="CAG2257184.1"/>
    <property type="molecule type" value="Genomic_DNA"/>
</dbReference>
<organism evidence="4 5">
    <name type="scientific">Mytilus edulis</name>
    <name type="common">Blue mussel</name>
    <dbReference type="NCBI Taxonomy" id="6550"/>
    <lineage>
        <taxon>Eukaryota</taxon>
        <taxon>Metazoa</taxon>
        <taxon>Spiralia</taxon>
        <taxon>Lophotrochozoa</taxon>
        <taxon>Mollusca</taxon>
        <taxon>Bivalvia</taxon>
        <taxon>Autobranchia</taxon>
        <taxon>Pteriomorphia</taxon>
        <taxon>Mytilida</taxon>
        <taxon>Mytiloidea</taxon>
        <taxon>Mytilidae</taxon>
        <taxon>Mytilinae</taxon>
        <taxon>Mytilus</taxon>
    </lineage>
</organism>
<dbReference type="PRINTS" id="PR01415">
    <property type="entry name" value="ANKYRIN"/>
</dbReference>
<dbReference type="InterPro" id="IPR036770">
    <property type="entry name" value="Ankyrin_rpt-contain_sf"/>
</dbReference>
<dbReference type="PANTHER" id="PTHR24180:SF45">
    <property type="entry name" value="POLY [ADP-RIBOSE] POLYMERASE TANKYRASE"/>
    <property type="match status" value="1"/>
</dbReference>
<dbReference type="Proteomes" id="UP000683360">
    <property type="component" value="Unassembled WGS sequence"/>
</dbReference>
<dbReference type="SMART" id="SM00248">
    <property type="entry name" value="ANK"/>
    <property type="match status" value="3"/>
</dbReference>
<reference evidence="4" key="1">
    <citation type="submission" date="2021-03" db="EMBL/GenBank/DDBJ databases">
        <authorList>
            <person name="Bekaert M."/>
        </authorList>
    </citation>
    <scope>NUCLEOTIDE SEQUENCE</scope>
</reference>
<dbReference type="InterPro" id="IPR051637">
    <property type="entry name" value="Ank_repeat_dom-contain_49"/>
</dbReference>
<evidence type="ECO:0000256" key="3">
    <source>
        <dbReference type="PROSITE-ProRule" id="PRU00023"/>
    </source>
</evidence>
<dbReference type="PROSITE" id="PS50088">
    <property type="entry name" value="ANK_REPEAT"/>
    <property type="match status" value="3"/>
</dbReference>
<sequence length="236" mass="26070">MKKTYTPLIKLKDGSTALHTAASTGNTEIVQLLIDNGIKINFQNKDGSTALHSAASTGNTEIVQLLIDNGIEINFQNKVRNTALHLAAGRNNDGIATLLLNRGCNPNLKNKDVSTSTRVCCIITNPVIAVKENKHALLLSQKTFLQFTIPKVPRQKHTRYSRSGFIDLVEKEDHVMADRGFLIKDLLLSKGATINVPPFTRPCKHGKGRCLATKEIKESKFIETTCRKINPETEIL</sequence>
<feature type="repeat" description="ANK" evidence="3">
    <location>
        <begin position="46"/>
        <end position="78"/>
    </location>
</feature>
<evidence type="ECO:0000256" key="2">
    <source>
        <dbReference type="ARBA" id="ARBA00023043"/>
    </source>
</evidence>
<feature type="repeat" description="ANK" evidence="3">
    <location>
        <begin position="13"/>
        <end position="45"/>
    </location>
</feature>
<feature type="repeat" description="ANK" evidence="3">
    <location>
        <begin position="79"/>
        <end position="111"/>
    </location>
</feature>
<dbReference type="OrthoDB" id="5955452at2759"/>
<dbReference type="SUPFAM" id="SSF48403">
    <property type="entry name" value="Ankyrin repeat"/>
    <property type="match status" value="1"/>
</dbReference>
<protein>
    <submittedName>
        <fullName evidence="4">Uncharacterized protein</fullName>
    </submittedName>
</protein>
<keyword evidence="5" id="KW-1185">Reference proteome</keyword>
<dbReference type="PANTHER" id="PTHR24180">
    <property type="entry name" value="CYCLIN-DEPENDENT KINASE INHIBITOR 2C-RELATED"/>
    <property type="match status" value="1"/>
</dbReference>
<dbReference type="AlphaFoldDB" id="A0A8S3VRX7"/>
<keyword evidence="2 3" id="KW-0040">ANK repeat</keyword>
<accession>A0A8S3VRX7</accession>
<evidence type="ECO:0000256" key="1">
    <source>
        <dbReference type="ARBA" id="ARBA00022737"/>
    </source>
</evidence>
<dbReference type="Gene3D" id="1.25.40.20">
    <property type="entry name" value="Ankyrin repeat-containing domain"/>
    <property type="match status" value="2"/>
</dbReference>